<feature type="transmembrane region" description="Helical" evidence="6">
    <location>
        <begin position="139"/>
        <end position="159"/>
    </location>
</feature>
<evidence type="ECO:0000259" key="7">
    <source>
        <dbReference type="PROSITE" id="PS50850"/>
    </source>
</evidence>
<protein>
    <submittedName>
        <fullName evidence="8">MFS transporter</fullName>
    </submittedName>
</protein>
<feature type="transmembrane region" description="Helical" evidence="6">
    <location>
        <begin position="246"/>
        <end position="264"/>
    </location>
</feature>
<evidence type="ECO:0000313" key="8">
    <source>
        <dbReference type="EMBL" id="GAA1820040.1"/>
    </source>
</evidence>
<dbReference type="EMBL" id="BAAALT010000168">
    <property type="protein sequence ID" value="GAA1820040.1"/>
    <property type="molecule type" value="Genomic_DNA"/>
</dbReference>
<dbReference type="PANTHER" id="PTHR42688:SF1">
    <property type="entry name" value="BLR5212 PROTEIN"/>
    <property type="match status" value="1"/>
</dbReference>
<feature type="transmembrane region" description="Helical" evidence="6">
    <location>
        <begin position="105"/>
        <end position="127"/>
    </location>
</feature>
<feature type="transmembrane region" description="Helical" evidence="6">
    <location>
        <begin position="42"/>
        <end position="61"/>
    </location>
</feature>
<feature type="transmembrane region" description="Helical" evidence="6">
    <location>
        <begin position="81"/>
        <end position="99"/>
    </location>
</feature>
<evidence type="ECO:0000256" key="2">
    <source>
        <dbReference type="ARBA" id="ARBA00022475"/>
    </source>
</evidence>
<feature type="transmembrane region" description="Helical" evidence="6">
    <location>
        <begin position="208"/>
        <end position="226"/>
    </location>
</feature>
<reference evidence="9" key="1">
    <citation type="journal article" date="2019" name="Int. J. Syst. Evol. Microbiol.">
        <title>The Global Catalogue of Microorganisms (GCM) 10K type strain sequencing project: providing services to taxonomists for standard genome sequencing and annotation.</title>
        <authorList>
            <consortium name="The Broad Institute Genomics Platform"/>
            <consortium name="The Broad Institute Genome Sequencing Center for Infectious Disease"/>
            <person name="Wu L."/>
            <person name="Ma J."/>
        </authorList>
    </citation>
    <scope>NUCLEOTIDE SEQUENCE [LARGE SCALE GENOMIC DNA]</scope>
    <source>
        <strain evidence="9">JCM 13250</strain>
    </source>
</reference>
<keyword evidence="5 6" id="KW-0472">Membrane</keyword>
<dbReference type="Proteomes" id="UP001500218">
    <property type="component" value="Unassembled WGS sequence"/>
</dbReference>
<comment type="caution">
    <text evidence="8">The sequence shown here is derived from an EMBL/GenBank/DDBJ whole genome shotgun (WGS) entry which is preliminary data.</text>
</comment>
<keyword evidence="3 6" id="KW-0812">Transmembrane</keyword>
<name>A0ABP4YMD3_9ACTN</name>
<dbReference type="InterPro" id="IPR036259">
    <property type="entry name" value="MFS_trans_sf"/>
</dbReference>
<proteinExistence type="predicted"/>
<feature type="transmembrane region" description="Helical" evidence="6">
    <location>
        <begin position="308"/>
        <end position="332"/>
    </location>
</feature>
<dbReference type="InterPro" id="IPR011701">
    <property type="entry name" value="MFS"/>
</dbReference>
<keyword evidence="4 6" id="KW-1133">Transmembrane helix</keyword>
<sequence>MTGAIAQARTFSRPTKVLLINQFTINIGFYMLMPYLAGHLSYTVGLATWAVGLVLGVRNVAQQGMFLVGGSVADRFGYRPAIIAGLALRVVGFTLLGLVTSLPALILGAALTGLAGALFNPAVRAYVAAEAGDRQTEAFAVFNVFYQAGILLGPLVGLALMTVNFGAVCLVAAATFAVLMLVQLGVLPARTAPAAGPAGVLAGWRTVVGNRSFVLFSVAMTGSYLLNYQVYLALPIQVRQVTGSERWAAALFVVSGALTVLGQVRVTTWIRRRWTAPGALIAGVLLMTGAFLPPLLAAGRPPDITGPLATAIALGPAVASCALLALATMIVYPFEMATIVSLARDQLVATHYGFYNTVSGIGIAAGNLLVGAAYDLATRNGWPAVPWLMLCMTGLASAVALYGLWRHGHLGRAPSERDVVAV</sequence>
<gene>
    <name evidence="8" type="ORF">GCM10009682_45600</name>
</gene>
<evidence type="ECO:0000256" key="5">
    <source>
        <dbReference type="ARBA" id="ARBA00023136"/>
    </source>
</evidence>
<dbReference type="Gene3D" id="1.20.1250.20">
    <property type="entry name" value="MFS general substrate transporter like domains"/>
    <property type="match status" value="1"/>
</dbReference>
<organism evidence="8 9">
    <name type="scientific">Luedemannella flava</name>
    <dbReference type="NCBI Taxonomy" id="349316"/>
    <lineage>
        <taxon>Bacteria</taxon>
        <taxon>Bacillati</taxon>
        <taxon>Actinomycetota</taxon>
        <taxon>Actinomycetes</taxon>
        <taxon>Micromonosporales</taxon>
        <taxon>Micromonosporaceae</taxon>
        <taxon>Luedemannella</taxon>
    </lineage>
</organism>
<dbReference type="InterPro" id="IPR020846">
    <property type="entry name" value="MFS_dom"/>
</dbReference>
<evidence type="ECO:0000256" key="6">
    <source>
        <dbReference type="SAM" id="Phobius"/>
    </source>
</evidence>
<dbReference type="Pfam" id="PF07690">
    <property type="entry name" value="MFS_1"/>
    <property type="match status" value="1"/>
</dbReference>
<feature type="domain" description="Major facilitator superfamily (MFS) profile" evidence="7">
    <location>
        <begin position="1"/>
        <end position="409"/>
    </location>
</feature>
<dbReference type="PROSITE" id="PS50850">
    <property type="entry name" value="MFS"/>
    <property type="match status" value="1"/>
</dbReference>
<accession>A0ABP4YMD3</accession>
<dbReference type="RefSeq" id="WP_344135963.1">
    <property type="nucleotide sequence ID" value="NZ_BAAALT010000168.1"/>
</dbReference>
<feature type="transmembrane region" description="Helical" evidence="6">
    <location>
        <begin position="353"/>
        <end position="374"/>
    </location>
</feature>
<keyword evidence="2" id="KW-1003">Cell membrane</keyword>
<dbReference type="SUPFAM" id="SSF103473">
    <property type="entry name" value="MFS general substrate transporter"/>
    <property type="match status" value="1"/>
</dbReference>
<evidence type="ECO:0000313" key="9">
    <source>
        <dbReference type="Proteomes" id="UP001500218"/>
    </source>
</evidence>
<dbReference type="InterPro" id="IPR052425">
    <property type="entry name" value="Uncharacterized_MFS-type"/>
</dbReference>
<feature type="transmembrane region" description="Helical" evidence="6">
    <location>
        <begin position="17"/>
        <end position="36"/>
    </location>
</feature>
<evidence type="ECO:0000256" key="1">
    <source>
        <dbReference type="ARBA" id="ARBA00004651"/>
    </source>
</evidence>
<evidence type="ECO:0000256" key="4">
    <source>
        <dbReference type="ARBA" id="ARBA00022989"/>
    </source>
</evidence>
<feature type="transmembrane region" description="Helical" evidence="6">
    <location>
        <begin position="276"/>
        <end position="296"/>
    </location>
</feature>
<dbReference type="PANTHER" id="PTHR42688">
    <property type="entry name" value="CONSERVED PROTEIN"/>
    <property type="match status" value="1"/>
</dbReference>
<comment type="subcellular location">
    <subcellularLocation>
        <location evidence="1">Cell membrane</location>
        <topology evidence="1">Multi-pass membrane protein</topology>
    </subcellularLocation>
</comment>
<feature type="transmembrane region" description="Helical" evidence="6">
    <location>
        <begin position="165"/>
        <end position="187"/>
    </location>
</feature>
<feature type="transmembrane region" description="Helical" evidence="6">
    <location>
        <begin position="386"/>
        <end position="405"/>
    </location>
</feature>
<evidence type="ECO:0000256" key="3">
    <source>
        <dbReference type="ARBA" id="ARBA00022692"/>
    </source>
</evidence>
<keyword evidence="9" id="KW-1185">Reference proteome</keyword>